<evidence type="ECO:0008006" key="3">
    <source>
        <dbReference type="Google" id="ProtNLM"/>
    </source>
</evidence>
<gene>
    <name evidence="1" type="ORF">PHPALM_37013</name>
</gene>
<dbReference type="Proteomes" id="UP000237271">
    <property type="component" value="Unassembled WGS sequence"/>
</dbReference>
<dbReference type="EMBL" id="NCKW01020269">
    <property type="protein sequence ID" value="POM58346.1"/>
    <property type="molecule type" value="Genomic_DNA"/>
</dbReference>
<reference evidence="1 2" key="1">
    <citation type="journal article" date="2017" name="Genome Biol. Evol.">
        <title>Phytophthora megakarya and P. palmivora, closely related causal agents of cacao black pod rot, underwent increases in genome sizes and gene numbers by different mechanisms.</title>
        <authorList>
            <person name="Ali S.S."/>
            <person name="Shao J."/>
            <person name="Lary D.J."/>
            <person name="Kronmiller B."/>
            <person name="Shen D."/>
            <person name="Strem M.D."/>
            <person name="Amoako-Attah I."/>
            <person name="Akrofi A.Y."/>
            <person name="Begoude B.A."/>
            <person name="Ten Hoopen G.M."/>
            <person name="Coulibaly K."/>
            <person name="Kebe B.I."/>
            <person name="Melnick R.L."/>
            <person name="Guiltinan M.J."/>
            <person name="Tyler B.M."/>
            <person name="Meinhardt L.W."/>
            <person name="Bailey B.A."/>
        </authorList>
    </citation>
    <scope>NUCLEOTIDE SEQUENCE [LARGE SCALE GENOMIC DNA]</scope>
    <source>
        <strain evidence="2">sbr112.9</strain>
    </source>
</reference>
<proteinExistence type="predicted"/>
<comment type="caution">
    <text evidence="1">The sequence shown here is derived from an EMBL/GenBank/DDBJ whole genome shotgun (WGS) entry which is preliminary data.</text>
</comment>
<dbReference type="Gene3D" id="3.40.50.300">
    <property type="entry name" value="P-loop containing nucleotide triphosphate hydrolases"/>
    <property type="match status" value="1"/>
</dbReference>
<keyword evidence="2" id="KW-1185">Reference proteome</keyword>
<name>A0A2P4WYG7_9STRA</name>
<dbReference type="AlphaFoldDB" id="A0A2P4WYG7"/>
<dbReference type="InterPro" id="IPR027417">
    <property type="entry name" value="P-loop_NTPase"/>
</dbReference>
<evidence type="ECO:0000313" key="2">
    <source>
        <dbReference type="Proteomes" id="UP000237271"/>
    </source>
</evidence>
<protein>
    <recommendedName>
        <fullName evidence="3">ATP-dependent DNA helicase</fullName>
    </recommendedName>
</protein>
<evidence type="ECO:0000313" key="1">
    <source>
        <dbReference type="EMBL" id="POM58346.1"/>
    </source>
</evidence>
<organism evidence="1 2">
    <name type="scientific">Phytophthora palmivora</name>
    <dbReference type="NCBI Taxonomy" id="4796"/>
    <lineage>
        <taxon>Eukaryota</taxon>
        <taxon>Sar</taxon>
        <taxon>Stramenopiles</taxon>
        <taxon>Oomycota</taxon>
        <taxon>Peronosporomycetes</taxon>
        <taxon>Peronosporales</taxon>
        <taxon>Peronosporaceae</taxon>
        <taxon>Phytophthora</taxon>
    </lineage>
</organism>
<sequence>MTTHCIGHHQSEAVPVITGVRMPYMNSETPPELVAKRAQCALVLFKPFRCVQDLVSDPASEEAWRNAYFQWEPTQSSFVREIMANMDDYYQASIQAEHDEVTGDKEDNDNADSDEVLGTRNNIDDAVANVPCENEVSSGHGRIDDICLAFADEDNYTMADEDANLPIFSTTKSTSLLSNILHQELLGTTAESTVRTANNIRNNEHPLEMSLGDLQDWVKDSATDETELSTSGCPRNEHPVDVIVIIQCALESTHEWSPPTEQQDCPPLALHPYPSINDVSTAFTLNRRQHVAFSLIATALLRRFQQQERANTDESADYRSSDFESRLRDDQLNMFLGGAGSTEKSRVIDAVDAFCSGWHRSNATVKAALTGKAATLIGGRTLASFLVQLEHAIKEKKFSPLDLLIIDEILMMSKAE</sequence>
<accession>A0A2P4WYG7</accession>
<dbReference type="OrthoDB" id="128592at2759"/>